<comment type="caution">
    <text evidence="1">The sequence shown here is derived from an EMBL/GenBank/DDBJ whole genome shotgun (WGS) entry which is preliminary data.</text>
</comment>
<evidence type="ECO:0000313" key="1">
    <source>
        <dbReference type="EMBL" id="KAJ8705511.1"/>
    </source>
</evidence>
<reference evidence="1" key="1">
    <citation type="submission" date="2023-03" db="EMBL/GenBank/DDBJ databases">
        <title>Chromosome-level genomes of two armyworms, Mythimna separata and Mythimna loreyi, provide insights into the biosynthesis and reception of sex pheromones.</title>
        <authorList>
            <person name="Zhao H."/>
        </authorList>
    </citation>
    <scope>NUCLEOTIDE SEQUENCE</scope>
    <source>
        <strain evidence="1">BeijingLab</strain>
    </source>
</reference>
<protein>
    <submittedName>
        <fullName evidence="1">Uncharacterized protein</fullName>
    </submittedName>
</protein>
<name>A0ACC2Q0Q1_9NEOP</name>
<keyword evidence="2" id="KW-1185">Reference proteome</keyword>
<gene>
    <name evidence="1" type="ORF">PYW08_012557</name>
</gene>
<sequence>MYYSGYERWNAGSTKRLTLEEAVHLLVRNRSLSEDQAEVVLSRSLIPTGDGKFKLSWEPRMKKIATVALSEETLFTAITEHAPPTLIIEASENITSPPGKYFAASIIKKCCQMVPNFYSVTVTGGHDIHITNPESVAPHVKKFLKSYRNSWSVKCRL</sequence>
<evidence type="ECO:0000313" key="2">
    <source>
        <dbReference type="Proteomes" id="UP001231649"/>
    </source>
</evidence>
<accession>A0ACC2Q0Q1</accession>
<proteinExistence type="predicted"/>
<organism evidence="1 2">
    <name type="scientific">Mythimna loreyi</name>
    <dbReference type="NCBI Taxonomy" id="667449"/>
    <lineage>
        <taxon>Eukaryota</taxon>
        <taxon>Metazoa</taxon>
        <taxon>Ecdysozoa</taxon>
        <taxon>Arthropoda</taxon>
        <taxon>Hexapoda</taxon>
        <taxon>Insecta</taxon>
        <taxon>Pterygota</taxon>
        <taxon>Neoptera</taxon>
        <taxon>Endopterygota</taxon>
        <taxon>Lepidoptera</taxon>
        <taxon>Glossata</taxon>
        <taxon>Ditrysia</taxon>
        <taxon>Noctuoidea</taxon>
        <taxon>Noctuidae</taxon>
        <taxon>Noctuinae</taxon>
        <taxon>Hadenini</taxon>
        <taxon>Mythimna</taxon>
    </lineage>
</organism>
<dbReference type="EMBL" id="CM056807">
    <property type="protein sequence ID" value="KAJ8705511.1"/>
    <property type="molecule type" value="Genomic_DNA"/>
</dbReference>
<dbReference type="Proteomes" id="UP001231649">
    <property type="component" value="Chromosome 31"/>
</dbReference>